<dbReference type="Proteomes" id="UP000808337">
    <property type="component" value="Unassembled WGS sequence"/>
</dbReference>
<comment type="caution">
    <text evidence="4">The sequence shown here is derived from an EMBL/GenBank/DDBJ whole genome shotgun (WGS) entry which is preliminary data.</text>
</comment>
<evidence type="ECO:0000313" key="5">
    <source>
        <dbReference type="Proteomes" id="UP000808337"/>
    </source>
</evidence>
<protein>
    <recommendedName>
        <fullName evidence="6">TonB-dependent receptor</fullName>
    </recommendedName>
</protein>
<evidence type="ECO:0000313" key="4">
    <source>
        <dbReference type="EMBL" id="MBK9983497.1"/>
    </source>
</evidence>
<sequence length="760" mass="84886">MILRNPSLRRDSVFIACSFCLFFLSTSLLSQGVIGYVKEKISHQAISGAAISIIKGDSVLTSLSTDDNGRYDYHSADAGRIQILIHALGYKAETPDLILLDGYTTYRLENFLEIDAFNLQTVTVSSIRPVNPILERISEEDLVLTAANYDDPVRVAQSKAGLILVNDQANHLSARGESPLFNSWYLEGMEIVNPNHTSNAGTLSDLPTQSGGGVNLFSAQILGSTDVYTGINPLDIGRSAGAVIDMHLHESAKSEMRAKAGLLGFEYGGAQSIGENGMLDVNLRYSFTGVLTNLGADFGGEKINYYDGVVSFRQLGQKYKLKIYGWAGKSLNQFDHVTDPEKIERYKDFFDIDFSNVLYGGGLTYDYTFSPKMNLRTGISQSQSNAKYDRSGQFGPLPVSIHRNDLVNIFSSMAELNFNHSPRIHSALGLNYTHKSAASSPLREESFVRPYINAEIDLSQVLKIEAGGEINHSFLNDYTTPGFRGMIQWGKLERNIYAGIRHSAGQVLTNAYQTLSTIPIIVNKYEIGLSSTVRKHTAVLKIYYQQLNRLTLYSVQDRYIQLADFFESTTSLDFPVGNYLSAESYGVEESWRYRNEKGLALEINGNIYKSVRGDRSYEARQLSLRPGRFNGKFALNFLASKEFVHEKKDKNRIWNISLRYFTLGGLWEQAIDKVLSAQAEGTVYAEPGNFNQQLASYSRLDFSLSRTIATKKIRWRYALDVQNVLGISNAAFHYYDPFLASIHTQEQLGIIPVLSVQASW</sequence>
<dbReference type="GO" id="GO:0009279">
    <property type="term" value="C:cell outer membrane"/>
    <property type="evidence" value="ECO:0007669"/>
    <property type="project" value="UniProtKB-SubCell"/>
</dbReference>
<organism evidence="4 5">
    <name type="scientific">Candidatus Opimibacter skivensis</name>
    <dbReference type="NCBI Taxonomy" id="2982028"/>
    <lineage>
        <taxon>Bacteria</taxon>
        <taxon>Pseudomonadati</taxon>
        <taxon>Bacteroidota</taxon>
        <taxon>Saprospiria</taxon>
        <taxon>Saprospirales</taxon>
        <taxon>Saprospiraceae</taxon>
        <taxon>Candidatus Opimibacter</taxon>
    </lineage>
</organism>
<dbReference type="InterPro" id="IPR036942">
    <property type="entry name" value="Beta-barrel_TonB_sf"/>
</dbReference>
<dbReference type="Gene3D" id="2.40.170.20">
    <property type="entry name" value="TonB-dependent receptor, beta-barrel domain"/>
    <property type="match status" value="1"/>
</dbReference>
<evidence type="ECO:0000256" key="1">
    <source>
        <dbReference type="ARBA" id="ARBA00004442"/>
    </source>
</evidence>
<dbReference type="AlphaFoldDB" id="A0A9D7SX14"/>
<gene>
    <name evidence="4" type="ORF">IPP15_14110</name>
</gene>
<dbReference type="Gene3D" id="2.60.40.1120">
    <property type="entry name" value="Carboxypeptidase-like, regulatory domain"/>
    <property type="match status" value="1"/>
</dbReference>
<evidence type="ECO:0000256" key="3">
    <source>
        <dbReference type="ARBA" id="ARBA00023237"/>
    </source>
</evidence>
<reference evidence="4 5" key="1">
    <citation type="submission" date="2020-10" db="EMBL/GenBank/DDBJ databases">
        <title>Connecting structure to function with the recovery of over 1000 high-quality activated sludge metagenome-assembled genomes encoding full-length rRNA genes using long-read sequencing.</title>
        <authorList>
            <person name="Singleton C.M."/>
            <person name="Petriglieri F."/>
            <person name="Kristensen J.M."/>
            <person name="Kirkegaard R.H."/>
            <person name="Michaelsen T.Y."/>
            <person name="Andersen M.H."/>
            <person name="Karst S.M."/>
            <person name="Dueholm M.S."/>
            <person name="Nielsen P.H."/>
            <person name="Albertsen M."/>
        </authorList>
    </citation>
    <scope>NUCLEOTIDE SEQUENCE [LARGE SCALE GENOMIC DNA]</scope>
    <source>
        <strain evidence="4">Ribe_18-Q3-R11-54_MAXAC.273</strain>
    </source>
</reference>
<dbReference type="SUPFAM" id="SSF49464">
    <property type="entry name" value="Carboxypeptidase regulatory domain-like"/>
    <property type="match status" value="1"/>
</dbReference>
<proteinExistence type="predicted"/>
<evidence type="ECO:0008006" key="6">
    <source>
        <dbReference type="Google" id="ProtNLM"/>
    </source>
</evidence>
<keyword evidence="3" id="KW-0998">Cell outer membrane</keyword>
<dbReference type="EMBL" id="JADKGY010000020">
    <property type="protein sequence ID" value="MBK9983497.1"/>
    <property type="molecule type" value="Genomic_DNA"/>
</dbReference>
<name>A0A9D7SX14_9BACT</name>
<dbReference type="SUPFAM" id="SSF56935">
    <property type="entry name" value="Porins"/>
    <property type="match status" value="1"/>
</dbReference>
<comment type="subcellular location">
    <subcellularLocation>
        <location evidence="1">Cell outer membrane</location>
    </subcellularLocation>
</comment>
<keyword evidence="2" id="KW-0472">Membrane</keyword>
<evidence type="ECO:0000256" key="2">
    <source>
        <dbReference type="ARBA" id="ARBA00023136"/>
    </source>
</evidence>
<dbReference type="InterPro" id="IPR008969">
    <property type="entry name" value="CarboxyPept-like_regulatory"/>
</dbReference>
<accession>A0A9D7SX14</accession>